<gene>
    <name evidence="3" type="ORF">GCM10011509_34690</name>
</gene>
<protein>
    <recommendedName>
        <fullName evidence="2">DUF306 domain-containing protein</fullName>
    </recommendedName>
</protein>
<dbReference type="InterPro" id="IPR005184">
    <property type="entry name" value="DUF306_Meta_HslJ"/>
</dbReference>
<dbReference type="PANTHER" id="PTHR35535:SF2">
    <property type="entry name" value="DUF306 DOMAIN-CONTAINING PROTEIN"/>
    <property type="match status" value="1"/>
</dbReference>
<dbReference type="Proteomes" id="UP000662111">
    <property type="component" value="Unassembled WGS sequence"/>
</dbReference>
<feature type="chain" id="PRO_5045629484" description="DUF306 domain-containing protein" evidence="1">
    <location>
        <begin position="27"/>
        <end position="256"/>
    </location>
</feature>
<feature type="domain" description="DUF306" evidence="2">
    <location>
        <begin position="47"/>
        <end position="132"/>
    </location>
</feature>
<reference evidence="4" key="1">
    <citation type="journal article" date="2019" name="Int. J. Syst. Evol. Microbiol.">
        <title>The Global Catalogue of Microorganisms (GCM) 10K type strain sequencing project: providing services to taxonomists for standard genome sequencing and annotation.</title>
        <authorList>
            <consortium name="The Broad Institute Genomics Platform"/>
            <consortium name="The Broad Institute Genome Sequencing Center for Infectious Disease"/>
            <person name="Wu L."/>
            <person name="Ma J."/>
        </authorList>
    </citation>
    <scope>NUCLEOTIDE SEQUENCE [LARGE SCALE GENOMIC DNA]</scope>
    <source>
        <strain evidence="4">CGMCC 1.5362</strain>
    </source>
</reference>
<organism evidence="3 4">
    <name type="scientific">Ornithinimicrobium pekingense</name>
    <dbReference type="NCBI Taxonomy" id="384677"/>
    <lineage>
        <taxon>Bacteria</taxon>
        <taxon>Bacillati</taxon>
        <taxon>Actinomycetota</taxon>
        <taxon>Actinomycetes</taxon>
        <taxon>Micrococcales</taxon>
        <taxon>Ornithinimicrobiaceae</taxon>
        <taxon>Ornithinimicrobium</taxon>
    </lineage>
</organism>
<evidence type="ECO:0000259" key="2">
    <source>
        <dbReference type="Pfam" id="PF03724"/>
    </source>
</evidence>
<accession>A0ABQ2FDA2</accession>
<dbReference type="Pfam" id="PF03724">
    <property type="entry name" value="META"/>
    <property type="match status" value="2"/>
</dbReference>
<evidence type="ECO:0000256" key="1">
    <source>
        <dbReference type="SAM" id="SignalP"/>
    </source>
</evidence>
<feature type="signal peptide" evidence="1">
    <location>
        <begin position="1"/>
        <end position="26"/>
    </location>
</feature>
<dbReference type="Gene3D" id="2.40.128.270">
    <property type="match status" value="2"/>
</dbReference>
<keyword evidence="4" id="KW-1185">Reference proteome</keyword>
<dbReference type="InterPro" id="IPR038670">
    <property type="entry name" value="HslJ-like_sf"/>
</dbReference>
<dbReference type="EMBL" id="BMLB01000008">
    <property type="protein sequence ID" value="GGK83305.1"/>
    <property type="molecule type" value="Genomic_DNA"/>
</dbReference>
<evidence type="ECO:0000313" key="3">
    <source>
        <dbReference type="EMBL" id="GGK83305.1"/>
    </source>
</evidence>
<evidence type="ECO:0000313" key="4">
    <source>
        <dbReference type="Proteomes" id="UP000662111"/>
    </source>
</evidence>
<sequence>MRLVALLCALPVLVLASCGAVGGAGAPEVGGRTFLSTAVTEDGNPHQLVDGSRVTLAFVDGRVRAGAGCNTMSGAYSLDGDVLVTEELAMTEMGCPGPLMDQDTWLAGLLTGRPALAVQGDELTLTAGSTVLTLLDREVADPDRPLVGTTWRVDSLISGDAVSSVPAGAEATLTFGEDGTVSVSPGCNRGSGSYERGEGTVSVGPLVLTRMACQGPRGELESAVLEVLVAGELTARIEAASLTLQAGDVGLGLRAD</sequence>
<dbReference type="PROSITE" id="PS51257">
    <property type="entry name" value="PROKAR_LIPOPROTEIN"/>
    <property type="match status" value="1"/>
</dbReference>
<dbReference type="RefSeq" id="WP_022919997.1">
    <property type="nucleotide sequence ID" value="NZ_BMLB01000008.1"/>
</dbReference>
<name>A0ABQ2FDA2_9MICO</name>
<dbReference type="InterPro" id="IPR053147">
    <property type="entry name" value="Hsp_HslJ-like"/>
</dbReference>
<proteinExistence type="predicted"/>
<feature type="domain" description="DUF306" evidence="2">
    <location>
        <begin position="144"/>
        <end position="246"/>
    </location>
</feature>
<comment type="caution">
    <text evidence="3">The sequence shown here is derived from an EMBL/GenBank/DDBJ whole genome shotgun (WGS) entry which is preliminary data.</text>
</comment>
<dbReference type="PANTHER" id="PTHR35535">
    <property type="entry name" value="HEAT SHOCK PROTEIN HSLJ"/>
    <property type="match status" value="1"/>
</dbReference>
<keyword evidence="1" id="KW-0732">Signal</keyword>